<dbReference type="Gene3D" id="3.30.70.1290">
    <property type="entry name" value="Transposase IS200-like"/>
    <property type="match status" value="1"/>
</dbReference>
<dbReference type="AlphaFoldDB" id="A0A923KMW0"/>
<sequence length="270" mass="31088">MPTARKNLVSTSATPYYHCIGRCVRRAFLWGKDDFSGRDFSHRKVWITERLSELSRSFAVNVCAYAVMSNHYHLVVHVDVARAQSWSDQEVGRRWAKIFSLPLLVDRYLKGELAFQAEISVAQNTLALWRDRLCDLSWFMRALNEPIARRANEEDQCTGRFWDGRFKSQAILDKAGLLACCVDVGLISVRADIAHLPKKSDYTSIQLRLSELKKAVWKRAGPVVNQVKSKANREEKSLRQFLYTHSLPIRCLDLFFSNSPFRAFAKFLLP</sequence>
<dbReference type="RefSeq" id="WP_186915484.1">
    <property type="nucleotide sequence ID" value="NZ_JACOFZ010000001.1"/>
</dbReference>
<dbReference type="EMBL" id="JACOFZ010000001">
    <property type="protein sequence ID" value="MBC3879963.1"/>
    <property type="molecule type" value="Genomic_DNA"/>
</dbReference>
<dbReference type="PANTHER" id="PTHR34322:SF2">
    <property type="entry name" value="TRANSPOSASE IS200-LIKE DOMAIN-CONTAINING PROTEIN"/>
    <property type="match status" value="1"/>
</dbReference>
<dbReference type="SUPFAM" id="SSF143422">
    <property type="entry name" value="Transposase IS200-like"/>
    <property type="match status" value="1"/>
</dbReference>
<dbReference type="PANTHER" id="PTHR34322">
    <property type="entry name" value="TRANSPOSASE, Y1_TNP DOMAIN-CONTAINING"/>
    <property type="match status" value="1"/>
</dbReference>
<dbReference type="GO" id="GO:0004803">
    <property type="term" value="F:transposase activity"/>
    <property type="evidence" value="ECO:0007669"/>
    <property type="project" value="InterPro"/>
</dbReference>
<evidence type="ECO:0008006" key="3">
    <source>
        <dbReference type="Google" id="ProtNLM"/>
    </source>
</evidence>
<accession>A0A923KMW0</accession>
<gene>
    <name evidence="1" type="ORF">H8K36_01120</name>
</gene>
<dbReference type="Proteomes" id="UP000627446">
    <property type="component" value="Unassembled WGS sequence"/>
</dbReference>
<proteinExistence type="predicted"/>
<organism evidence="1 2">
    <name type="scientific">Undibacterium nitidum</name>
    <dbReference type="NCBI Taxonomy" id="2762298"/>
    <lineage>
        <taxon>Bacteria</taxon>
        <taxon>Pseudomonadati</taxon>
        <taxon>Pseudomonadota</taxon>
        <taxon>Betaproteobacteria</taxon>
        <taxon>Burkholderiales</taxon>
        <taxon>Oxalobacteraceae</taxon>
        <taxon>Undibacterium</taxon>
    </lineage>
</organism>
<comment type="caution">
    <text evidence="1">The sequence shown here is derived from an EMBL/GenBank/DDBJ whole genome shotgun (WGS) entry which is preliminary data.</text>
</comment>
<protein>
    <recommendedName>
        <fullName evidence="3">Transposase IS200-like domain-containing protein</fullName>
    </recommendedName>
</protein>
<evidence type="ECO:0000313" key="1">
    <source>
        <dbReference type="EMBL" id="MBC3879963.1"/>
    </source>
</evidence>
<dbReference type="GO" id="GO:0006313">
    <property type="term" value="P:DNA transposition"/>
    <property type="evidence" value="ECO:0007669"/>
    <property type="project" value="InterPro"/>
</dbReference>
<dbReference type="GO" id="GO:0003677">
    <property type="term" value="F:DNA binding"/>
    <property type="evidence" value="ECO:0007669"/>
    <property type="project" value="InterPro"/>
</dbReference>
<name>A0A923KMW0_9BURK</name>
<evidence type="ECO:0000313" key="2">
    <source>
        <dbReference type="Proteomes" id="UP000627446"/>
    </source>
</evidence>
<reference evidence="1" key="1">
    <citation type="submission" date="2020-08" db="EMBL/GenBank/DDBJ databases">
        <title>Novel species isolated from subtropical streams in China.</title>
        <authorList>
            <person name="Lu H."/>
        </authorList>
    </citation>
    <scope>NUCLEOTIDE SEQUENCE</scope>
    <source>
        <strain evidence="1">LX22W</strain>
    </source>
</reference>
<keyword evidence="2" id="KW-1185">Reference proteome</keyword>
<dbReference type="InterPro" id="IPR036515">
    <property type="entry name" value="Transposase_17_sf"/>
</dbReference>